<feature type="region of interest" description="Disordered" evidence="7">
    <location>
        <begin position="54"/>
        <end position="182"/>
    </location>
</feature>
<gene>
    <name evidence="9" type="ORF">H4219_003051</name>
</gene>
<feature type="region of interest" description="Disordered" evidence="7">
    <location>
        <begin position="1"/>
        <end position="34"/>
    </location>
</feature>
<dbReference type="InterPro" id="IPR013088">
    <property type="entry name" value="Znf_NHR/GATA"/>
</dbReference>
<feature type="compositionally biased region" description="Low complexity" evidence="7">
    <location>
        <begin position="609"/>
        <end position="619"/>
    </location>
</feature>
<keyword evidence="3" id="KW-0862">Zinc</keyword>
<dbReference type="PANTHER" id="PTHR47172">
    <property type="entry name" value="OS01G0976800 PROTEIN"/>
    <property type="match status" value="1"/>
</dbReference>
<dbReference type="Gene3D" id="3.30.50.10">
    <property type="entry name" value="Erythroid Transcription Factor GATA-1, subunit A"/>
    <property type="match status" value="1"/>
</dbReference>
<feature type="compositionally biased region" description="Low complexity" evidence="7">
    <location>
        <begin position="241"/>
        <end position="257"/>
    </location>
</feature>
<dbReference type="OrthoDB" id="2162994at2759"/>
<feature type="compositionally biased region" description="Polar residues" evidence="7">
    <location>
        <begin position="725"/>
        <end position="748"/>
    </location>
</feature>
<dbReference type="GO" id="GO:0008270">
    <property type="term" value="F:zinc ion binding"/>
    <property type="evidence" value="ECO:0007669"/>
    <property type="project" value="UniProtKB-KW"/>
</dbReference>
<feature type="compositionally biased region" description="Low complexity" evidence="7">
    <location>
        <begin position="695"/>
        <end position="715"/>
    </location>
</feature>
<evidence type="ECO:0000256" key="7">
    <source>
        <dbReference type="SAM" id="MobiDB-lite"/>
    </source>
</evidence>
<dbReference type="SMART" id="SM00401">
    <property type="entry name" value="ZnF_GATA"/>
    <property type="match status" value="1"/>
</dbReference>
<evidence type="ECO:0000256" key="2">
    <source>
        <dbReference type="ARBA" id="ARBA00022771"/>
    </source>
</evidence>
<dbReference type="Pfam" id="PF00320">
    <property type="entry name" value="GATA"/>
    <property type="match status" value="1"/>
</dbReference>
<comment type="caution">
    <text evidence="9">The sequence shown here is derived from an EMBL/GenBank/DDBJ whole genome shotgun (WGS) entry which is preliminary data.</text>
</comment>
<feature type="compositionally biased region" description="Low complexity" evidence="7">
    <location>
        <begin position="491"/>
        <end position="504"/>
    </location>
</feature>
<dbReference type="AlphaFoldDB" id="A0A9W8DPU2"/>
<feature type="region of interest" description="Disordered" evidence="7">
    <location>
        <begin position="430"/>
        <end position="748"/>
    </location>
</feature>
<dbReference type="PROSITE" id="PS50114">
    <property type="entry name" value="GATA_ZN_FINGER_2"/>
    <property type="match status" value="1"/>
</dbReference>
<keyword evidence="4" id="KW-0805">Transcription regulation</keyword>
<evidence type="ECO:0000256" key="6">
    <source>
        <dbReference type="PROSITE-ProRule" id="PRU00094"/>
    </source>
</evidence>
<feature type="compositionally biased region" description="Polar residues" evidence="7">
    <location>
        <begin position="61"/>
        <end position="81"/>
    </location>
</feature>
<feature type="compositionally biased region" description="Polar residues" evidence="7">
    <location>
        <begin position="620"/>
        <end position="635"/>
    </location>
</feature>
<dbReference type="GO" id="GO:0006355">
    <property type="term" value="P:regulation of DNA-templated transcription"/>
    <property type="evidence" value="ECO:0007669"/>
    <property type="project" value="InterPro"/>
</dbReference>
<protein>
    <recommendedName>
        <fullName evidence="8">GATA-type domain-containing protein</fullName>
    </recommendedName>
</protein>
<keyword evidence="1" id="KW-0479">Metal-binding</keyword>
<proteinExistence type="predicted"/>
<feature type="compositionally biased region" description="Polar residues" evidence="7">
    <location>
        <begin position="505"/>
        <end position="515"/>
    </location>
</feature>
<evidence type="ECO:0000259" key="8">
    <source>
        <dbReference type="PROSITE" id="PS50114"/>
    </source>
</evidence>
<accession>A0A9W8DPU2</accession>
<dbReference type="GO" id="GO:0043565">
    <property type="term" value="F:sequence-specific DNA binding"/>
    <property type="evidence" value="ECO:0007669"/>
    <property type="project" value="InterPro"/>
</dbReference>
<dbReference type="PROSITE" id="PS00344">
    <property type="entry name" value="GATA_ZN_FINGER_1"/>
    <property type="match status" value="1"/>
</dbReference>
<dbReference type="CDD" id="cd00202">
    <property type="entry name" value="ZnF_GATA"/>
    <property type="match status" value="1"/>
</dbReference>
<keyword evidence="2 6" id="KW-0863">Zinc-finger</keyword>
<evidence type="ECO:0000256" key="5">
    <source>
        <dbReference type="ARBA" id="ARBA00023163"/>
    </source>
</evidence>
<dbReference type="PANTHER" id="PTHR47172:SF24">
    <property type="entry name" value="GATA ZINC FINGER DOMAIN-CONTAINING PROTEIN 14-RELATED"/>
    <property type="match status" value="1"/>
</dbReference>
<feature type="compositionally biased region" description="Pro residues" evidence="7">
    <location>
        <begin position="644"/>
        <end position="656"/>
    </location>
</feature>
<keyword evidence="10" id="KW-1185">Reference proteome</keyword>
<dbReference type="EMBL" id="JANBPU010000063">
    <property type="protein sequence ID" value="KAJ1917739.1"/>
    <property type="molecule type" value="Genomic_DNA"/>
</dbReference>
<sequence>MDLNLVCEKPATTTTTGNSVANSTPSPSNIDAHFSPLGHNLPPKTPILKNEIAHHHHHHPQSTPAITMQQHAIQTPRSQSFHSHKPETSPRVSLPALPSMKELESIRRSLNVPPPLTPQSRTTIGTPETKPSTVMRSNSTSVSLGVTKRQHPHQPLSQYHQPTHSTSIPPSMPPSSSITTNTVDSTTVTATTGANADSYYHSTHIQPPQHGHQPQHYVRDSENSHKSNNIYDPKSAGGRISSSNATTVTTTAYPSASGRPNGGGSGDPRAQMTAPAGTAPAPPNSSNPPLSQIYAHELKEVHEKCVILARFAEEYCPGKHKYNAQPSDQLVLEMAQRAYEVLEVFMKIRRDKMHCKADDDAMEYIRKKRNMNAVAKGKPRKRTKRHEAAQPNCCRSCGISETPEWRRGPDGARTLCNACGLHYAKLNKQRQQEANIRNGPPQSHIKHNPHQVHTPAPQQRVQSYPAPQDSAANSGAYYHQLPPEPPHNQTSSSSYGRQKSGSFSHQPYNHASTRPSPAVPEGLPATKGDMSKEIPHKNTHHIQLPTSTSASVSLSYGPGQSHPRYPHNGAAYHHQQQPWTATAPGPPQPPVQQDHAPRAVTPHNPAYKAAATTTTTTTTGHPGQQRPYTPMSNGQSYSYTTPQQQPPHPPSTPRYIPPHDASPPNTSPMHMESVTPSRLPMSSLALFSSHGPPLSNGSSSSGGSIGMNNNGSIINDDGLPPHHQNVISSSTTPPSRKNNASSISNLLS</sequence>
<evidence type="ECO:0000313" key="9">
    <source>
        <dbReference type="EMBL" id="KAJ1917739.1"/>
    </source>
</evidence>
<feature type="compositionally biased region" description="Low complexity" evidence="7">
    <location>
        <begin position="204"/>
        <end position="216"/>
    </location>
</feature>
<evidence type="ECO:0000256" key="1">
    <source>
        <dbReference type="ARBA" id="ARBA00022723"/>
    </source>
</evidence>
<dbReference type="Proteomes" id="UP001150538">
    <property type="component" value="Unassembled WGS sequence"/>
</dbReference>
<feature type="region of interest" description="Disordered" evidence="7">
    <location>
        <begin position="198"/>
        <end position="291"/>
    </location>
</feature>
<reference evidence="9" key="1">
    <citation type="submission" date="2022-07" db="EMBL/GenBank/DDBJ databases">
        <title>Phylogenomic reconstructions and comparative analyses of Kickxellomycotina fungi.</title>
        <authorList>
            <person name="Reynolds N.K."/>
            <person name="Stajich J.E."/>
            <person name="Barry K."/>
            <person name="Grigoriev I.V."/>
            <person name="Crous P."/>
            <person name="Smith M.E."/>
        </authorList>
    </citation>
    <scope>NUCLEOTIDE SEQUENCE</scope>
    <source>
        <strain evidence="9">NBRC 100468</strain>
    </source>
</reference>
<evidence type="ECO:0000256" key="4">
    <source>
        <dbReference type="ARBA" id="ARBA00023015"/>
    </source>
</evidence>
<dbReference type="InterPro" id="IPR000679">
    <property type="entry name" value="Znf_GATA"/>
</dbReference>
<dbReference type="SUPFAM" id="SSF57716">
    <property type="entry name" value="Glucocorticoid receptor-like (DNA-binding domain)"/>
    <property type="match status" value="1"/>
</dbReference>
<feature type="compositionally biased region" description="Polar residues" evidence="7">
    <location>
        <begin position="544"/>
        <end position="554"/>
    </location>
</feature>
<organism evidence="9 10">
    <name type="scientific">Mycoemilia scoparia</name>
    <dbReference type="NCBI Taxonomy" id="417184"/>
    <lineage>
        <taxon>Eukaryota</taxon>
        <taxon>Fungi</taxon>
        <taxon>Fungi incertae sedis</taxon>
        <taxon>Zoopagomycota</taxon>
        <taxon>Kickxellomycotina</taxon>
        <taxon>Kickxellomycetes</taxon>
        <taxon>Kickxellales</taxon>
        <taxon>Kickxellaceae</taxon>
        <taxon>Mycoemilia</taxon>
    </lineage>
</organism>
<feature type="domain" description="GATA-type" evidence="8">
    <location>
        <begin position="394"/>
        <end position="430"/>
    </location>
</feature>
<feature type="compositionally biased region" description="Polar residues" evidence="7">
    <location>
        <begin position="11"/>
        <end position="29"/>
    </location>
</feature>
<feature type="compositionally biased region" description="Polar residues" evidence="7">
    <location>
        <begin position="118"/>
        <end position="144"/>
    </location>
</feature>
<keyword evidence="5" id="KW-0804">Transcription</keyword>
<feature type="compositionally biased region" description="Low complexity" evidence="7">
    <location>
        <begin position="162"/>
        <end position="182"/>
    </location>
</feature>
<name>A0A9W8DPU2_9FUNG</name>
<evidence type="ECO:0000313" key="10">
    <source>
        <dbReference type="Proteomes" id="UP001150538"/>
    </source>
</evidence>
<evidence type="ECO:0000256" key="3">
    <source>
        <dbReference type="ARBA" id="ARBA00022833"/>
    </source>
</evidence>